<evidence type="ECO:0000256" key="3">
    <source>
        <dbReference type="ARBA" id="ARBA00022737"/>
    </source>
</evidence>
<organism evidence="14 15">
    <name type="scientific">Lactococcus muris</name>
    <dbReference type="NCBI Taxonomy" id="2941330"/>
    <lineage>
        <taxon>Bacteria</taxon>
        <taxon>Bacillati</taxon>
        <taxon>Bacillota</taxon>
        <taxon>Bacilli</taxon>
        <taxon>Lactobacillales</taxon>
        <taxon>Streptococcaceae</taxon>
        <taxon>Lactococcus</taxon>
    </lineage>
</organism>
<evidence type="ECO:0000256" key="12">
    <source>
        <dbReference type="ARBA" id="ARBA00039316"/>
    </source>
</evidence>
<evidence type="ECO:0000256" key="2">
    <source>
        <dbReference type="ARBA" id="ARBA00022490"/>
    </source>
</evidence>
<comment type="subcellular location">
    <subcellularLocation>
        <location evidence="1">Cytoplasm</location>
    </subcellularLocation>
</comment>
<evidence type="ECO:0000256" key="1">
    <source>
        <dbReference type="ARBA" id="ARBA00004496"/>
    </source>
</evidence>
<protein>
    <recommendedName>
        <fullName evidence="12">UvrABC system protein A</fullName>
    </recommendedName>
    <alternativeName>
        <fullName evidence="13">Excinuclease ABC subunit A</fullName>
    </alternativeName>
</protein>
<accession>A0ABV4D535</accession>
<dbReference type="InterPro" id="IPR027417">
    <property type="entry name" value="P-loop_NTPase"/>
</dbReference>
<evidence type="ECO:0000313" key="15">
    <source>
        <dbReference type="Proteomes" id="UP001565242"/>
    </source>
</evidence>
<comment type="caution">
    <text evidence="14">The sequence shown here is derived from an EMBL/GenBank/DDBJ whole genome shotgun (WGS) entry which is preliminary data.</text>
</comment>
<dbReference type="EMBL" id="JBCLSQ010000001">
    <property type="protein sequence ID" value="MEY8536872.1"/>
    <property type="molecule type" value="Genomic_DNA"/>
</dbReference>
<evidence type="ECO:0000256" key="13">
    <source>
        <dbReference type="ARBA" id="ARBA00042156"/>
    </source>
</evidence>
<evidence type="ECO:0000256" key="11">
    <source>
        <dbReference type="ARBA" id="ARBA00038000"/>
    </source>
</evidence>
<dbReference type="PANTHER" id="PTHR43152">
    <property type="entry name" value="UVRABC SYSTEM PROTEIN A"/>
    <property type="match status" value="1"/>
</dbReference>
<evidence type="ECO:0000256" key="9">
    <source>
        <dbReference type="ARBA" id="ARBA00023125"/>
    </source>
</evidence>
<comment type="similarity">
    <text evidence="11">Belongs to the ABC transporter superfamily. UvrA family.</text>
</comment>
<evidence type="ECO:0000313" key="14">
    <source>
        <dbReference type="EMBL" id="MEY8536872.1"/>
    </source>
</evidence>
<keyword evidence="5" id="KW-0227">DNA damage</keyword>
<keyword evidence="6" id="KW-0228">DNA excision</keyword>
<keyword evidence="8" id="KW-0267">Excision nuclease</keyword>
<keyword evidence="2" id="KW-0963">Cytoplasm</keyword>
<keyword evidence="3" id="KW-0677">Repeat</keyword>
<dbReference type="SUPFAM" id="SSF52540">
    <property type="entry name" value="P-loop containing nucleoside triphosphate hydrolases"/>
    <property type="match status" value="1"/>
</dbReference>
<evidence type="ECO:0000256" key="10">
    <source>
        <dbReference type="ARBA" id="ARBA00023204"/>
    </source>
</evidence>
<evidence type="ECO:0000256" key="7">
    <source>
        <dbReference type="ARBA" id="ARBA00022840"/>
    </source>
</evidence>
<proteinExistence type="inferred from homology"/>
<dbReference type="Proteomes" id="UP001565242">
    <property type="component" value="Unassembled WGS sequence"/>
</dbReference>
<keyword evidence="4" id="KW-0547">Nucleotide-binding</keyword>
<evidence type="ECO:0000256" key="6">
    <source>
        <dbReference type="ARBA" id="ARBA00022769"/>
    </source>
</evidence>
<gene>
    <name evidence="14" type="ORF">AALM99_00230</name>
</gene>
<dbReference type="Gene3D" id="3.40.50.300">
    <property type="entry name" value="P-loop containing nucleotide triphosphate hydrolases"/>
    <property type="match status" value="1"/>
</dbReference>
<keyword evidence="10" id="KW-0234">DNA repair</keyword>
<sequence>MDEVESISILLLFNRLIHQGNTVILIEHRLSLIAQADWCIDMGPEGGSRGGCVVFEGTPKGLMNCSTSKTGNYLRQALVK</sequence>
<evidence type="ECO:0000256" key="8">
    <source>
        <dbReference type="ARBA" id="ARBA00022881"/>
    </source>
</evidence>
<name>A0ABV4D535_9LACT</name>
<evidence type="ECO:0000256" key="5">
    <source>
        <dbReference type="ARBA" id="ARBA00022763"/>
    </source>
</evidence>
<keyword evidence="15" id="KW-1185">Reference proteome</keyword>
<evidence type="ECO:0000256" key="4">
    <source>
        <dbReference type="ARBA" id="ARBA00022741"/>
    </source>
</evidence>
<keyword evidence="9" id="KW-0238">DNA-binding</keyword>
<reference evidence="14 15" key="1">
    <citation type="submission" date="2024-03" db="EMBL/GenBank/DDBJ databases">
        <title>Mouse gut bacterial collection (mGBC) of GemPharmatech.</title>
        <authorList>
            <person name="He Y."/>
            <person name="Dong L."/>
            <person name="Wu D."/>
            <person name="Gao X."/>
            <person name="Lin Z."/>
        </authorList>
    </citation>
    <scope>NUCLEOTIDE SEQUENCE [LARGE SCALE GENOMIC DNA]</scope>
    <source>
        <strain evidence="14 15">20-218</strain>
    </source>
</reference>
<dbReference type="PANTHER" id="PTHR43152:SF3">
    <property type="entry name" value="UVRABC SYSTEM PROTEIN A"/>
    <property type="match status" value="1"/>
</dbReference>
<dbReference type="RefSeq" id="WP_369917529.1">
    <property type="nucleotide sequence ID" value="NZ_JBCLSQ010000001.1"/>
</dbReference>
<keyword evidence="7" id="KW-0067">ATP-binding</keyword>